<reference evidence="5 6" key="1">
    <citation type="submission" date="2021-05" db="EMBL/GenBank/DDBJ databases">
        <title>The draft genome of Geobacter pelophilus DSM 12255.</title>
        <authorList>
            <person name="Xu Z."/>
            <person name="Masuda Y."/>
            <person name="Itoh H."/>
            <person name="Senoo K."/>
        </authorList>
    </citation>
    <scope>NUCLEOTIDE SEQUENCE [LARGE SCALE GENOMIC DNA]</scope>
    <source>
        <strain evidence="5 6">DSM 12255</strain>
    </source>
</reference>
<comment type="caution">
    <text evidence="5">The sequence shown here is derived from an EMBL/GenBank/DDBJ whole genome shotgun (WGS) entry which is preliminary data.</text>
</comment>
<feature type="domain" description="Methyltransferase type 11" evidence="4">
    <location>
        <begin position="135"/>
        <end position="227"/>
    </location>
</feature>
<evidence type="ECO:0000256" key="3">
    <source>
        <dbReference type="ARBA" id="ARBA00022691"/>
    </source>
</evidence>
<keyword evidence="2" id="KW-0808">Transferase</keyword>
<name>A0AAW4KWU5_9BACT</name>
<evidence type="ECO:0000256" key="2">
    <source>
        <dbReference type="ARBA" id="ARBA00022679"/>
    </source>
</evidence>
<dbReference type="Pfam" id="PF08241">
    <property type="entry name" value="Methyltransf_11"/>
    <property type="match status" value="1"/>
</dbReference>
<evidence type="ECO:0000313" key="6">
    <source>
        <dbReference type="Proteomes" id="UP000811899"/>
    </source>
</evidence>
<dbReference type="AlphaFoldDB" id="A0AAW4KWU5"/>
<keyword evidence="3" id="KW-0949">S-adenosyl-L-methionine</keyword>
<organism evidence="5 6">
    <name type="scientific">Geoanaerobacter pelophilus</name>
    <dbReference type="NCBI Taxonomy" id="60036"/>
    <lineage>
        <taxon>Bacteria</taxon>
        <taxon>Pseudomonadati</taxon>
        <taxon>Thermodesulfobacteriota</taxon>
        <taxon>Desulfuromonadia</taxon>
        <taxon>Geobacterales</taxon>
        <taxon>Geobacteraceae</taxon>
        <taxon>Geoanaerobacter</taxon>
    </lineage>
</organism>
<keyword evidence="6" id="KW-1185">Reference proteome</keyword>
<dbReference type="GO" id="GO:0032259">
    <property type="term" value="P:methylation"/>
    <property type="evidence" value="ECO:0007669"/>
    <property type="project" value="UniProtKB-KW"/>
</dbReference>
<dbReference type="SUPFAM" id="SSF53335">
    <property type="entry name" value="S-adenosyl-L-methionine-dependent methyltransferases"/>
    <property type="match status" value="1"/>
</dbReference>
<dbReference type="Gene3D" id="3.40.50.150">
    <property type="entry name" value="Vaccinia Virus protein VP39"/>
    <property type="match status" value="1"/>
</dbReference>
<dbReference type="SUPFAM" id="SSF158997">
    <property type="entry name" value="Trm112p-like"/>
    <property type="match status" value="1"/>
</dbReference>
<dbReference type="Gene3D" id="2.20.25.10">
    <property type="match status" value="1"/>
</dbReference>
<dbReference type="CDD" id="cd02440">
    <property type="entry name" value="AdoMet_MTases"/>
    <property type="match status" value="1"/>
</dbReference>
<evidence type="ECO:0000259" key="4">
    <source>
        <dbReference type="Pfam" id="PF08241"/>
    </source>
</evidence>
<evidence type="ECO:0000256" key="1">
    <source>
        <dbReference type="ARBA" id="ARBA00022603"/>
    </source>
</evidence>
<dbReference type="RefSeq" id="WP_214169790.1">
    <property type="nucleotide sequence ID" value="NZ_JAHCVJ010000001.1"/>
</dbReference>
<dbReference type="InterPro" id="IPR029063">
    <property type="entry name" value="SAM-dependent_MTases_sf"/>
</dbReference>
<dbReference type="GO" id="GO:0008757">
    <property type="term" value="F:S-adenosylmethionine-dependent methyltransferase activity"/>
    <property type="evidence" value="ECO:0007669"/>
    <property type="project" value="InterPro"/>
</dbReference>
<evidence type="ECO:0000313" key="5">
    <source>
        <dbReference type="EMBL" id="MBT0663013.1"/>
    </source>
</evidence>
<dbReference type="EMBL" id="JAHCVJ010000001">
    <property type="protein sequence ID" value="MBT0663013.1"/>
    <property type="molecule type" value="Genomic_DNA"/>
</dbReference>
<dbReference type="Proteomes" id="UP000811899">
    <property type="component" value="Unassembled WGS sequence"/>
</dbReference>
<dbReference type="PANTHER" id="PTHR43464:SF19">
    <property type="entry name" value="UBIQUINONE BIOSYNTHESIS O-METHYLTRANSFERASE, MITOCHONDRIAL"/>
    <property type="match status" value="1"/>
</dbReference>
<sequence>MRLFLERLLRCPNTKATLTKLVFVEVDGETIDGVFIGPNGFAYPIVNGIPRMLPDAFDLFPEFVLKYQNELNANGIEYRKVGSLSSAEHALKKRTQETFGYQWNQFPDMVEQNRKFFITNYSSVPEAFFKGKLGLDAGCGFGRHIYYSSECGATMIGLDYSAAIDAAAKVTNGKPNIHLVQGDIFNPPFADETFDFFYSFGVLHHLPDPLKGFCSLLPKVKRGGSAFVWLYGKQRKVLNGILEAMRFFSKRLPMSVLKPIALVLAVVDYYCVILPYKVVSTIFPIEKIFPVFKTGRFSIYTKLPFKITYADWFDRLSPPLRYYYDEHDLNEWVVAGNLKNERIQATGKFGWKLYGERE</sequence>
<proteinExistence type="predicted"/>
<accession>A0AAW4KWU5</accession>
<keyword evidence="1 5" id="KW-0489">Methyltransferase</keyword>
<dbReference type="InterPro" id="IPR013216">
    <property type="entry name" value="Methyltransf_11"/>
</dbReference>
<gene>
    <name evidence="5" type="ORF">KI809_01765</name>
</gene>
<dbReference type="PANTHER" id="PTHR43464">
    <property type="entry name" value="METHYLTRANSFERASE"/>
    <property type="match status" value="1"/>
</dbReference>
<protein>
    <submittedName>
        <fullName evidence="5">Methyltransferase domain-containing protein</fullName>
    </submittedName>
</protein>